<evidence type="ECO:0000259" key="3">
    <source>
        <dbReference type="Pfam" id="PF23717"/>
    </source>
</evidence>
<keyword evidence="2" id="KW-0812">Transmembrane</keyword>
<protein>
    <recommendedName>
        <fullName evidence="3">DUF7159 domain-containing protein</fullName>
    </recommendedName>
</protein>
<gene>
    <name evidence="4" type="ORF">H0P51_03125</name>
</gene>
<keyword evidence="5" id="KW-1185">Reference proteome</keyword>
<reference evidence="5" key="1">
    <citation type="submission" date="2020-07" db="EMBL/GenBank/DDBJ databases">
        <title>Description of Mycobacterium gordonae subsp. intergordonae subsp.nov. and Mycobacterium gordonae subsp. gordonae subsp. nov.</title>
        <authorList>
            <person name="Yu X."/>
        </authorList>
    </citation>
    <scope>NUCLEOTIDE SEQUENCE [LARGE SCALE GENOMIC DNA]</scope>
    <source>
        <strain evidence="5">24</strain>
    </source>
</reference>
<dbReference type="EMBL" id="CP059165">
    <property type="protein sequence ID" value="QLL07996.1"/>
    <property type="molecule type" value="Genomic_DNA"/>
</dbReference>
<evidence type="ECO:0000256" key="2">
    <source>
        <dbReference type="SAM" id="Phobius"/>
    </source>
</evidence>
<keyword evidence="2" id="KW-1133">Transmembrane helix</keyword>
<evidence type="ECO:0000313" key="4">
    <source>
        <dbReference type="EMBL" id="QLL07996.1"/>
    </source>
</evidence>
<evidence type="ECO:0000313" key="5">
    <source>
        <dbReference type="Proteomes" id="UP000510682"/>
    </source>
</evidence>
<dbReference type="Pfam" id="PF23717">
    <property type="entry name" value="DUF7159"/>
    <property type="match status" value="1"/>
</dbReference>
<keyword evidence="2" id="KW-0472">Membrane</keyword>
<evidence type="ECO:0000256" key="1">
    <source>
        <dbReference type="SAM" id="MobiDB-lite"/>
    </source>
</evidence>
<accession>A0A7D6I7Y9</accession>
<dbReference type="AlphaFoldDB" id="A0A7D6I7Y9"/>
<feature type="region of interest" description="Disordered" evidence="1">
    <location>
        <begin position="352"/>
        <end position="456"/>
    </location>
</feature>
<feature type="compositionally biased region" description="Pro residues" evidence="1">
    <location>
        <begin position="358"/>
        <end position="378"/>
    </location>
</feature>
<name>A0A7D6I7Y9_9MYCO</name>
<feature type="compositionally biased region" description="Pro residues" evidence="1">
    <location>
        <begin position="443"/>
        <end position="455"/>
    </location>
</feature>
<reference evidence="5" key="3">
    <citation type="submission" date="2023-07" db="EMBL/GenBank/DDBJ databases">
        <title>Description of Mycobacterium gordonae subsp. intergordonae subsp.nov. and Mycobacterium gordonae subsp. gordonae subsp. nov.</title>
        <authorList>
            <person name="Huang H."/>
        </authorList>
    </citation>
    <scope>NUCLEOTIDE SEQUENCE [LARGE SCALE GENOMIC DNA]</scope>
    <source>
        <strain evidence="5">24</strain>
    </source>
</reference>
<organism evidence="4 5">
    <name type="scientific">Mycobacterium vicinigordonae</name>
    <dbReference type="NCBI Taxonomy" id="1719132"/>
    <lineage>
        <taxon>Bacteria</taxon>
        <taxon>Bacillati</taxon>
        <taxon>Actinomycetota</taxon>
        <taxon>Actinomycetes</taxon>
        <taxon>Mycobacteriales</taxon>
        <taxon>Mycobacteriaceae</taxon>
        <taxon>Mycobacterium</taxon>
    </lineage>
</organism>
<dbReference type="KEGG" id="mgor:H0P51_03125"/>
<dbReference type="RefSeq" id="WP_180916596.1">
    <property type="nucleotide sequence ID" value="NZ_CP059165.1"/>
</dbReference>
<reference evidence="4 5" key="2">
    <citation type="submission" date="2020-07" db="EMBL/GenBank/DDBJ databases">
        <authorList>
            <person name="Yu X."/>
        </authorList>
    </citation>
    <scope>NUCLEOTIDE SEQUENCE [LARGE SCALE GENOMIC DNA]</scope>
    <source>
        <strain evidence="5">24</strain>
    </source>
</reference>
<feature type="transmembrane region" description="Helical" evidence="2">
    <location>
        <begin position="298"/>
        <end position="321"/>
    </location>
</feature>
<feature type="domain" description="DUF7159" evidence="3">
    <location>
        <begin position="2"/>
        <end position="232"/>
    </location>
</feature>
<proteinExistence type="predicted"/>
<dbReference type="Proteomes" id="UP000510682">
    <property type="component" value="Chromosome"/>
</dbReference>
<sequence>MDIVLGISMEPAAVRMVLIEGAHADGVTVEEESIELASAAGSAGDAGSAATQAVAALVGTHEGAAEGGYRITSTGVTWTDPGQVAALRAELTAREIGSVMLVSPLLAAAALAQTVGSALDYAHIAMLFVDVDSATLAVVDVADGSIVDLHRHARRSATPAAEVVTLVAGLDSPASRADGVFVVGCGVDIVGVKQALAAATSLAVSVAEEPELALARGAALASANAPLFASSTSALAYALDPGTGEVNPRALTPNYLDVCAMAGVGEGALAYSALDDVDEADTDTAAPGAATANGRRHLAILTGAAAGIAAVVGGMLVISLAGDVRPTAAQQPNHPEVAQTPAVGAPATELPAQVLGPAPAPAPEAAPATPAAPPPTPVAAPSAPAAQPAPPLQQPPQTVTKPAQAPAYLAPAPRRQPTRQAPAPVQTPAPEAAPRPSASPEAPAAPAPAPVPAAPPMTMYLHLPFVSIPIPINQPTPPPAPGQ</sequence>
<dbReference type="InterPro" id="IPR055583">
    <property type="entry name" value="DUF7159"/>
</dbReference>
<feature type="compositionally biased region" description="Low complexity" evidence="1">
    <location>
        <begin position="395"/>
        <end position="424"/>
    </location>
</feature>